<dbReference type="PANTHER" id="PTHR23513">
    <property type="entry name" value="INTEGRAL MEMBRANE EFFLUX PROTEIN-RELATED"/>
    <property type="match status" value="1"/>
</dbReference>
<feature type="transmembrane region" description="Helical" evidence="9">
    <location>
        <begin position="365"/>
        <end position="384"/>
    </location>
</feature>
<feature type="transmembrane region" description="Helical" evidence="9">
    <location>
        <begin position="81"/>
        <end position="100"/>
    </location>
</feature>
<evidence type="ECO:0000313" key="12">
    <source>
        <dbReference type="Proteomes" id="UP000469215"/>
    </source>
</evidence>
<keyword evidence="12" id="KW-1185">Reference proteome</keyword>
<protein>
    <recommendedName>
        <fullName evidence="8">Multidrug efflux pump Tap</fullName>
    </recommendedName>
</protein>
<comment type="similarity">
    <text evidence="7">Belongs to the major facilitator superfamily. Drug:H(+) antiporter-3 (DHA3) (TC 2.A.1.21) family.</text>
</comment>
<keyword evidence="6 9" id="KW-0472">Membrane</keyword>
<evidence type="ECO:0000256" key="4">
    <source>
        <dbReference type="ARBA" id="ARBA00022692"/>
    </source>
</evidence>
<gene>
    <name evidence="11" type="ORF">GSY69_05355</name>
</gene>
<dbReference type="GO" id="GO:0022857">
    <property type="term" value="F:transmembrane transporter activity"/>
    <property type="evidence" value="ECO:0007669"/>
    <property type="project" value="InterPro"/>
</dbReference>
<dbReference type="Pfam" id="PF07690">
    <property type="entry name" value="MFS_1"/>
    <property type="match status" value="1"/>
</dbReference>
<dbReference type="Proteomes" id="UP000469215">
    <property type="component" value="Unassembled WGS sequence"/>
</dbReference>
<evidence type="ECO:0000256" key="3">
    <source>
        <dbReference type="ARBA" id="ARBA00022475"/>
    </source>
</evidence>
<dbReference type="InterPro" id="IPR011701">
    <property type="entry name" value="MFS"/>
</dbReference>
<keyword evidence="4 9" id="KW-0812">Transmembrane</keyword>
<dbReference type="PROSITE" id="PS50850">
    <property type="entry name" value="MFS"/>
    <property type="match status" value="1"/>
</dbReference>
<dbReference type="SUPFAM" id="SSF103473">
    <property type="entry name" value="MFS general substrate transporter"/>
    <property type="match status" value="1"/>
</dbReference>
<comment type="subcellular location">
    <subcellularLocation>
        <location evidence="1">Cell inner membrane</location>
        <topology evidence="1">Multi-pass membrane protein</topology>
    </subcellularLocation>
</comment>
<organism evidence="11 12">
    <name type="scientific">Brevibacterium rongguiense</name>
    <dbReference type="NCBI Taxonomy" id="2695267"/>
    <lineage>
        <taxon>Bacteria</taxon>
        <taxon>Bacillati</taxon>
        <taxon>Actinomycetota</taxon>
        <taxon>Actinomycetes</taxon>
        <taxon>Micrococcales</taxon>
        <taxon>Brevibacteriaceae</taxon>
        <taxon>Brevibacterium</taxon>
    </lineage>
</organism>
<dbReference type="CDD" id="cd06173">
    <property type="entry name" value="MFS_MefA_like"/>
    <property type="match status" value="1"/>
</dbReference>
<evidence type="ECO:0000313" key="11">
    <source>
        <dbReference type="EMBL" id="MYM19410.1"/>
    </source>
</evidence>
<dbReference type="Gene3D" id="1.20.1250.20">
    <property type="entry name" value="MFS general substrate transporter like domains"/>
    <property type="match status" value="1"/>
</dbReference>
<evidence type="ECO:0000256" key="2">
    <source>
        <dbReference type="ARBA" id="ARBA00022448"/>
    </source>
</evidence>
<dbReference type="InterPro" id="IPR020846">
    <property type="entry name" value="MFS_dom"/>
</dbReference>
<evidence type="ECO:0000259" key="10">
    <source>
        <dbReference type="PROSITE" id="PS50850"/>
    </source>
</evidence>
<evidence type="ECO:0000256" key="8">
    <source>
        <dbReference type="ARBA" id="ARBA00040914"/>
    </source>
</evidence>
<feature type="transmembrane region" description="Helical" evidence="9">
    <location>
        <begin position="144"/>
        <end position="167"/>
    </location>
</feature>
<feature type="domain" description="Major facilitator superfamily (MFS) profile" evidence="10">
    <location>
        <begin position="15"/>
        <end position="416"/>
    </location>
</feature>
<keyword evidence="2" id="KW-0813">Transport</keyword>
<dbReference type="GO" id="GO:0005886">
    <property type="term" value="C:plasma membrane"/>
    <property type="evidence" value="ECO:0007669"/>
    <property type="project" value="UniProtKB-SubCell"/>
</dbReference>
<feature type="transmembrane region" description="Helical" evidence="9">
    <location>
        <begin position="320"/>
        <end position="345"/>
    </location>
</feature>
<evidence type="ECO:0000256" key="5">
    <source>
        <dbReference type="ARBA" id="ARBA00022989"/>
    </source>
</evidence>
<evidence type="ECO:0000256" key="9">
    <source>
        <dbReference type="SAM" id="Phobius"/>
    </source>
</evidence>
<evidence type="ECO:0000256" key="7">
    <source>
        <dbReference type="ARBA" id="ARBA00038075"/>
    </source>
</evidence>
<proteinExistence type="inferred from homology"/>
<evidence type="ECO:0000256" key="1">
    <source>
        <dbReference type="ARBA" id="ARBA00004429"/>
    </source>
</evidence>
<keyword evidence="3" id="KW-1003">Cell membrane</keyword>
<feature type="transmembrane region" description="Helical" evidence="9">
    <location>
        <begin position="48"/>
        <end position="69"/>
    </location>
</feature>
<evidence type="ECO:0000256" key="6">
    <source>
        <dbReference type="ARBA" id="ARBA00023136"/>
    </source>
</evidence>
<dbReference type="InterPro" id="IPR036259">
    <property type="entry name" value="MFS_trans_sf"/>
</dbReference>
<feature type="transmembrane region" description="Helical" evidence="9">
    <location>
        <begin position="20"/>
        <end position="42"/>
    </location>
</feature>
<keyword evidence="5 9" id="KW-1133">Transmembrane helix</keyword>
<feature type="transmembrane region" description="Helical" evidence="9">
    <location>
        <begin position="263"/>
        <end position="283"/>
    </location>
</feature>
<reference evidence="11 12" key="1">
    <citation type="submission" date="2020-01" db="EMBL/GenBank/DDBJ databases">
        <authorList>
            <person name="Deng T."/>
        </authorList>
    </citation>
    <scope>NUCLEOTIDE SEQUENCE [LARGE SCALE GENOMIC DNA]</scope>
    <source>
        <strain evidence="11 12">5221</strain>
    </source>
</reference>
<comment type="caution">
    <text evidence="11">The sequence shown here is derived from an EMBL/GenBank/DDBJ whole genome shotgun (WGS) entry which is preliminary data.</text>
</comment>
<sequence>MRDLFADTRPLRVPAYRRLFIANIVTVIGAQLTIVAVPAQIYSITGSSAYVGLTGIFGLVPLVVFGLYGGSLSDAMDRRRLLMVTGLGLAAASGLLWLLAFIRTDSVWLVLVALALQQAFFAVNQPARSAILPSLVPSSQLAAANTLNMTLMTFGAIVGPLVGGMLIPVLGYPLLYAFDAVALGVALWAIARLPALPPRTGVGGQVRRAGFASVMEGFAYLRTSPVLLMSFVVDIIAMVFGMPRAMFPQIAHESFGGPPSGGAVFALLSAGLSIGATAAGVFSGWVSRVSRQGRAVVICIVVWGAAMALFGAFLPLAHSLWWAALVGALACLMVGGGADTISAAFRTTMLQQAADDDKRGRLQGVFTVVVAGGPRIADVVHGYATSLVGTAWTSIGGGVLCIVGVLAAAALAPSFMRYRAPRDTVDG</sequence>
<feature type="transmembrane region" description="Helical" evidence="9">
    <location>
        <begin position="390"/>
        <end position="412"/>
    </location>
</feature>
<feature type="transmembrane region" description="Helical" evidence="9">
    <location>
        <begin position="225"/>
        <end position="243"/>
    </location>
</feature>
<dbReference type="EMBL" id="WWEQ01000015">
    <property type="protein sequence ID" value="MYM19410.1"/>
    <property type="molecule type" value="Genomic_DNA"/>
</dbReference>
<dbReference type="AlphaFoldDB" id="A0A6N9H5Q4"/>
<name>A0A6N9H5Q4_9MICO</name>
<accession>A0A6N9H5Q4</accession>
<dbReference type="PANTHER" id="PTHR23513:SF9">
    <property type="entry name" value="ENTEROBACTIN EXPORTER ENTS"/>
    <property type="match status" value="1"/>
</dbReference>
<feature type="transmembrane region" description="Helical" evidence="9">
    <location>
        <begin position="295"/>
        <end position="314"/>
    </location>
</feature>